<organism evidence="1 2">
    <name type="scientific">Haemaphysalis longicornis</name>
    <name type="common">Bush tick</name>
    <dbReference type="NCBI Taxonomy" id="44386"/>
    <lineage>
        <taxon>Eukaryota</taxon>
        <taxon>Metazoa</taxon>
        <taxon>Ecdysozoa</taxon>
        <taxon>Arthropoda</taxon>
        <taxon>Chelicerata</taxon>
        <taxon>Arachnida</taxon>
        <taxon>Acari</taxon>
        <taxon>Parasitiformes</taxon>
        <taxon>Ixodida</taxon>
        <taxon>Ixodoidea</taxon>
        <taxon>Ixodidae</taxon>
        <taxon>Haemaphysalinae</taxon>
        <taxon>Haemaphysalis</taxon>
    </lineage>
</organism>
<accession>A0A9J6GU95</accession>
<comment type="caution">
    <text evidence="1">The sequence shown here is derived from an EMBL/GenBank/DDBJ whole genome shotgun (WGS) entry which is preliminary data.</text>
</comment>
<proteinExistence type="predicted"/>
<dbReference type="AlphaFoldDB" id="A0A9J6GU95"/>
<sequence>MLATPTSLKPHHSSSTLAVTDNEGTVLNAATFLHLSSTVAEATTTALAAAAHTHTTHLTIVTDSHQACRYYLLGKKTPAALKIFDAIPDLPTITILWPRDMPLSLVIKQHMLRHASFTFANCLQGEAARTLGAQLSILFPLASATFYRTTFTLAEGIHSPNLPSLSKNHKSGSD</sequence>
<dbReference type="VEuPathDB" id="VectorBase:HLOH_065534"/>
<keyword evidence="2" id="KW-1185">Reference proteome</keyword>
<gene>
    <name evidence="1" type="ORF">HPB48_009917</name>
</gene>
<protein>
    <submittedName>
        <fullName evidence="1">Uncharacterized protein</fullName>
    </submittedName>
</protein>
<reference evidence="1 2" key="1">
    <citation type="journal article" date="2020" name="Cell">
        <title>Large-Scale Comparative Analyses of Tick Genomes Elucidate Their Genetic Diversity and Vector Capacities.</title>
        <authorList>
            <consortium name="Tick Genome and Microbiome Consortium (TIGMIC)"/>
            <person name="Jia N."/>
            <person name="Wang J."/>
            <person name="Shi W."/>
            <person name="Du L."/>
            <person name="Sun Y."/>
            <person name="Zhan W."/>
            <person name="Jiang J.F."/>
            <person name="Wang Q."/>
            <person name="Zhang B."/>
            <person name="Ji P."/>
            <person name="Bell-Sakyi L."/>
            <person name="Cui X.M."/>
            <person name="Yuan T.T."/>
            <person name="Jiang B.G."/>
            <person name="Yang W.F."/>
            <person name="Lam T.T."/>
            <person name="Chang Q.C."/>
            <person name="Ding S.J."/>
            <person name="Wang X.J."/>
            <person name="Zhu J.G."/>
            <person name="Ruan X.D."/>
            <person name="Zhao L."/>
            <person name="Wei J.T."/>
            <person name="Ye R.Z."/>
            <person name="Que T.C."/>
            <person name="Du C.H."/>
            <person name="Zhou Y.H."/>
            <person name="Cheng J.X."/>
            <person name="Dai P.F."/>
            <person name="Guo W.B."/>
            <person name="Han X.H."/>
            <person name="Huang E.J."/>
            <person name="Li L.F."/>
            <person name="Wei W."/>
            <person name="Gao Y.C."/>
            <person name="Liu J.Z."/>
            <person name="Shao H.Z."/>
            <person name="Wang X."/>
            <person name="Wang C.C."/>
            <person name="Yang T.C."/>
            <person name="Huo Q.B."/>
            <person name="Li W."/>
            <person name="Chen H.Y."/>
            <person name="Chen S.E."/>
            <person name="Zhou L.G."/>
            <person name="Ni X.B."/>
            <person name="Tian J.H."/>
            <person name="Sheng Y."/>
            <person name="Liu T."/>
            <person name="Pan Y.S."/>
            <person name="Xia L.Y."/>
            <person name="Li J."/>
            <person name="Zhao F."/>
            <person name="Cao W.C."/>
        </authorList>
    </citation>
    <scope>NUCLEOTIDE SEQUENCE [LARGE SCALE GENOMIC DNA]</scope>
    <source>
        <strain evidence="1">HaeL-2018</strain>
    </source>
</reference>
<dbReference type="EMBL" id="JABSTR010000008">
    <property type="protein sequence ID" value="KAH9378328.1"/>
    <property type="molecule type" value="Genomic_DNA"/>
</dbReference>
<name>A0A9J6GU95_HAELO</name>
<evidence type="ECO:0000313" key="2">
    <source>
        <dbReference type="Proteomes" id="UP000821853"/>
    </source>
</evidence>
<dbReference type="Proteomes" id="UP000821853">
    <property type="component" value="Unassembled WGS sequence"/>
</dbReference>
<evidence type="ECO:0000313" key="1">
    <source>
        <dbReference type="EMBL" id="KAH9378328.1"/>
    </source>
</evidence>